<keyword evidence="6 10" id="KW-0560">Oxidoreductase</keyword>
<reference evidence="12 13" key="1">
    <citation type="journal article" date="2024" name="J Genomics">
        <title>Draft genome sequencing and assembly of Favolaschia claudopus CIRM-BRFM 2984 isolated from oak limbs.</title>
        <authorList>
            <person name="Navarro D."/>
            <person name="Drula E."/>
            <person name="Chaduli D."/>
            <person name="Cazenave R."/>
            <person name="Ahrendt S."/>
            <person name="Wang J."/>
            <person name="Lipzen A."/>
            <person name="Daum C."/>
            <person name="Barry K."/>
            <person name="Grigoriev I.V."/>
            <person name="Favel A."/>
            <person name="Rosso M.N."/>
            <person name="Martin F."/>
        </authorList>
    </citation>
    <scope>NUCLEOTIDE SEQUENCE [LARGE SCALE GENOMIC DNA]</scope>
    <source>
        <strain evidence="12 13">CIRM-BRFM 2984</strain>
    </source>
</reference>
<comment type="pathway">
    <text evidence="2">Secondary metabolite biosynthesis.</text>
</comment>
<dbReference type="PROSITE" id="PS00086">
    <property type="entry name" value="CYTOCHROME_P450"/>
    <property type="match status" value="1"/>
</dbReference>
<dbReference type="CDD" id="cd11065">
    <property type="entry name" value="CYP64-like"/>
    <property type="match status" value="1"/>
</dbReference>
<comment type="cofactor">
    <cofactor evidence="1 9">
        <name>heme</name>
        <dbReference type="ChEBI" id="CHEBI:30413"/>
    </cofactor>
</comment>
<evidence type="ECO:0000256" key="7">
    <source>
        <dbReference type="ARBA" id="ARBA00023004"/>
    </source>
</evidence>
<proteinExistence type="inferred from homology"/>
<dbReference type="Gene3D" id="1.10.630.10">
    <property type="entry name" value="Cytochrome P450"/>
    <property type="match status" value="1"/>
</dbReference>
<dbReference type="InterPro" id="IPR001128">
    <property type="entry name" value="Cyt_P450"/>
</dbReference>
<feature type="chain" id="PRO_5043497212" evidence="11">
    <location>
        <begin position="21"/>
        <end position="481"/>
    </location>
</feature>
<dbReference type="GO" id="GO:0005506">
    <property type="term" value="F:iron ion binding"/>
    <property type="evidence" value="ECO:0007669"/>
    <property type="project" value="InterPro"/>
</dbReference>
<keyword evidence="11" id="KW-0732">Signal</keyword>
<keyword evidence="4 9" id="KW-0349">Heme</keyword>
<evidence type="ECO:0000313" key="13">
    <source>
        <dbReference type="Proteomes" id="UP001362999"/>
    </source>
</evidence>
<evidence type="ECO:0000256" key="6">
    <source>
        <dbReference type="ARBA" id="ARBA00023002"/>
    </source>
</evidence>
<comment type="similarity">
    <text evidence="3 10">Belongs to the cytochrome P450 family.</text>
</comment>
<keyword evidence="8 10" id="KW-0503">Monooxygenase</keyword>
<protein>
    <submittedName>
        <fullName evidence="12">Cytochrome P450</fullName>
    </submittedName>
</protein>
<sequence>MSGSTPALLWLLVIAGLSIAYYATKPRHHPPGPRPLPLIGNLLQMPKDHDWKVFGKWSKIFGDCVYVRVLGQPIVILDSLTAAHELLGQRSAIYSSRPRLVMAGELTGFAQGLALMPYSPRFQSLRRLLHRELTANMLQKYWRLHEDESLILMNKVLQDPTRLLEYIRHYAGSVILRVTYGYQTAPENDRFLLLSEKVMAAFSLAARPGAWAVDMIPWLRYLPSWFPGTEFKRKAAKWAQLNMDVVEGPYIWAIENQDSASLIQPNFLTTVLSQSPAVLSAEEKDLLLWSSGSLFAGGADTTVAALSSFFLAMALYPEVQATAQAELDKVISAHGQVPQLSDRPSLPYIECVLREVLRWNPVTPLGVAHLLTEDDVYKGYNLAVGTIVMVNVWSILHDPLSFPEPFEFRPERFMINDKKAVETLACAFGFGRRACPGVHFAESSMFIAIATALFQCKISDPVDEQGEPIRRDVEYQTGTIR</sequence>
<dbReference type="AlphaFoldDB" id="A0AAW0D295"/>
<evidence type="ECO:0000256" key="9">
    <source>
        <dbReference type="PIRSR" id="PIRSR602401-1"/>
    </source>
</evidence>
<dbReference type="InterPro" id="IPR036396">
    <property type="entry name" value="Cyt_P450_sf"/>
</dbReference>
<dbReference type="EMBL" id="JAWWNJ010000011">
    <property type="protein sequence ID" value="KAK7045037.1"/>
    <property type="molecule type" value="Genomic_DNA"/>
</dbReference>
<dbReference type="GO" id="GO:0020037">
    <property type="term" value="F:heme binding"/>
    <property type="evidence" value="ECO:0007669"/>
    <property type="project" value="InterPro"/>
</dbReference>
<dbReference type="InterPro" id="IPR050364">
    <property type="entry name" value="Cytochrome_P450_fung"/>
</dbReference>
<keyword evidence="13" id="KW-1185">Reference proteome</keyword>
<dbReference type="Proteomes" id="UP001362999">
    <property type="component" value="Unassembled WGS sequence"/>
</dbReference>
<dbReference type="PANTHER" id="PTHR46300:SF7">
    <property type="entry name" value="P450, PUTATIVE (EUROFUNG)-RELATED"/>
    <property type="match status" value="1"/>
</dbReference>
<dbReference type="InterPro" id="IPR017972">
    <property type="entry name" value="Cyt_P450_CS"/>
</dbReference>
<evidence type="ECO:0000256" key="5">
    <source>
        <dbReference type="ARBA" id="ARBA00022723"/>
    </source>
</evidence>
<feature type="signal peptide" evidence="11">
    <location>
        <begin position="1"/>
        <end position="20"/>
    </location>
</feature>
<evidence type="ECO:0000256" key="4">
    <source>
        <dbReference type="ARBA" id="ARBA00022617"/>
    </source>
</evidence>
<dbReference type="PRINTS" id="PR00385">
    <property type="entry name" value="P450"/>
</dbReference>
<evidence type="ECO:0000256" key="11">
    <source>
        <dbReference type="SAM" id="SignalP"/>
    </source>
</evidence>
<evidence type="ECO:0000256" key="3">
    <source>
        <dbReference type="ARBA" id="ARBA00010617"/>
    </source>
</evidence>
<gene>
    <name evidence="12" type="ORF">R3P38DRAFT_2882255</name>
</gene>
<evidence type="ECO:0000256" key="1">
    <source>
        <dbReference type="ARBA" id="ARBA00001971"/>
    </source>
</evidence>
<evidence type="ECO:0000256" key="10">
    <source>
        <dbReference type="RuleBase" id="RU000461"/>
    </source>
</evidence>
<dbReference type="PRINTS" id="PR00463">
    <property type="entry name" value="EP450I"/>
</dbReference>
<evidence type="ECO:0000256" key="2">
    <source>
        <dbReference type="ARBA" id="ARBA00005179"/>
    </source>
</evidence>
<keyword evidence="7 9" id="KW-0408">Iron</keyword>
<comment type="caution">
    <text evidence="12">The sequence shown here is derived from an EMBL/GenBank/DDBJ whole genome shotgun (WGS) entry which is preliminary data.</text>
</comment>
<dbReference type="SUPFAM" id="SSF48264">
    <property type="entry name" value="Cytochrome P450"/>
    <property type="match status" value="1"/>
</dbReference>
<evidence type="ECO:0000256" key="8">
    <source>
        <dbReference type="ARBA" id="ARBA00023033"/>
    </source>
</evidence>
<dbReference type="PANTHER" id="PTHR46300">
    <property type="entry name" value="P450, PUTATIVE (EUROFUNG)-RELATED-RELATED"/>
    <property type="match status" value="1"/>
</dbReference>
<dbReference type="Pfam" id="PF00067">
    <property type="entry name" value="p450"/>
    <property type="match status" value="1"/>
</dbReference>
<evidence type="ECO:0000313" key="12">
    <source>
        <dbReference type="EMBL" id="KAK7045037.1"/>
    </source>
</evidence>
<keyword evidence="5 9" id="KW-0479">Metal-binding</keyword>
<dbReference type="GO" id="GO:0004497">
    <property type="term" value="F:monooxygenase activity"/>
    <property type="evidence" value="ECO:0007669"/>
    <property type="project" value="UniProtKB-KW"/>
</dbReference>
<dbReference type="InterPro" id="IPR002401">
    <property type="entry name" value="Cyt_P450_E_grp-I"/>
</dbReference>
<organism evidence="12 13">
    <name type="scientific">Favolaschia claudopus</name>
    <dbReference type="NCBI Taxonomy" id="2862362"/>
    <lineage>
        <taxon>Eukaryota</taxon>
        <taxon>Fungi</taxon>
        <taxon>Dikarya</taxon>
        <taxon>Basidiomycota</taxon>
        <taxon>Agaricomycotina</taxon>
        <taxon>Agaricomycetes</taxon>
        <taxon>Agaricomycetidae</taxon>
        <taxon>Agaricales</taxon>
        <taxon>Marasmiineae</taxon>
        <taxon>Mycenaceae</taxon>
        <taxon>Favolaschia</taxon>
    </lineage>
</organism>
<name>A0AAW0D295_9AGAR</name>
<feature type="binding site" description="axial binding residue" evidence="9">
    <location>
        <position position="435"/>
    </location>
    <ligand>
        <name>heme</name>
        <dbReference type="ChEBI" id="CHEBI:30413"/>
    </ligand>
    <ligandPart>
        <name>Fe</name>
        <dbReference type="ChEBI" id="CHEBI:18248"/>
    </ligandPart>
</feature>
<accession>A0AAW0D295</accession>
<dbReference type="GO" id="GO:0016705">
    <property type="term" value="F:oxidoreductase activity, acting on paired donors, with incorporation or reduction of molecular oxygen"/>
    <property type="evidence" value="ECO:0007669"/>
    <property type="project" value="InterPro"/>
</dbReference>